<keyword evidence="2" id="KW-0695">RNA-directed DNA polymerase</keyword>
<organism evidence="2 3">
    <name type="scientific">Gossypium australe</name>
    <dbReference type="NCBI Taxonomy" id="47621"/>
    <lineage>
        <taxon>Eukaryota</taxon>
        <taxon>Viridiplantae</taxon>
        <taxon>Streptophyta</taxon>
        <taxon>Embryophyta</taxon>
        <taxon>Tracheophyta</taxon>
        <taxon>Spermatophyta</taxon>
        <taxon>Magnoliopsida</taxon>
        <taxon>eudicotyledons</taxon>
        <taxon>Gunneridae</taxon>
        <taxon>Pentapetalae</taxon>
        <taxon>rosids</taxon>
        <taxon>malvids</taxon>
        <taxon>Malvales</taxon>
        <taxon>Malvaceae</taxon>
        <taxon>Malvoideae</taxon>
        <taxon>Gossypium</taxon>
    </lineage>
</organism>
<accession>A0A5B6X6A6</accession>
<comment type="caution">
    <text evidence="2">The sequence shown here is derived from an EMBL/GenBank/DDBJ whole genome shotgun (WGS) entry which is preliminary data.</text>
</comment>
<gene>
    <name evidence="2" type="ORF">EPI10_033279</name>
</gene>
<dbReference type="Pfam" id="PF13966">
    <property type="entry name" value="zf-RVT"/>
    <property type="match status" value="1"/>
</dbReference>
<proteinExistence type="predicted"/>
<evidence type="ECO:0000313" key="2">
    <source>
        <dbReference type="EMBL" id="KAA3489699.1"/>
    </source>
</evidence>
<keyword evidence="3" id="KW-1185">Reference proteome</keyword>
<dbReference type="AlphaFoldDB" id="A0A5B6X6A6"/>
<feature type="domain" description="Reverse transcriptase zinc-binding" evidence="1">
    <location>
        <begin position="107"/>
        <end position="197"/>
    </location>
</feature>
<protein>
    <submittedName>
        <fullName evidence="2">Reverse transcriptase</fullName>
    </submittedName>
</protein>
<sequence length="233" mass="27233">MGFRDLKFFNIALLAKQGWRNLPSFTWQSLWAAKGLLLIGLGWRVGDGQKVSIWDDAWVPGNDALSCQNSNSNSRLLKDAKRILCILLSLSSHEDLIIWRGKPTGEYSVRSGHKFLSHVGQNQVQDSYKHFYKRLWNLGLPLKIKIIVWRSSCNYLPNYSNLHYRRIMGSSTCRRCQTEAKMMEHLFRNCPVAKETWERSDIVWPASEESMCKRFACALWRIWTFRNRFILEG</sequence>
<evidence type="ECO:0000313" key="3">
    <source>
        <dbReference type="Proteomes" id="UP000325315"/>
    </source>
</evidence>
<evidence type="ECO:0000259" key="1">
    <source>
        <dbReference type="Pfam" id="PF13966"/>
    </source>
</evidence>
<dbReference type="OrthoDB" id="1001105at2759"/>
<keyword evidence="2" id="KW-0548">Nucleotidyltransferase</keyword>
<dbReference type="Proteomes" id="UP000325315">
    <property type="component" value="Unassembled WGS sequence"/>
</dbReference>
<dbReference type="EMBL" id="SMMG02000001">
    <property type="protein sequence ID" value="KAA3489699.1"/>
    <property type="molecule type" value="Genomic_DNA"/>
</dbReference>
<keyword evidence="2" id="KW-0808">Transferase</keyword>
<name>A0A5B6X6A6_9ROSI</name>
<dbReference type="GO" id="GO:0003964">
    <property type="term" value="F:RNA-directed DNA polymerase activity"/>
    <property type="evidence" value="ECO:0007669"/>
    <property type="project" value="UniProtKB-KW"/>
</dbReference>
<reference evidence="3" key="1">
    <citation type="journal article" date="2019" name="Plant Biotechnol. J.">
        <title>Genome sequencing of the Australian wild diploid species Gossypium australe highlights disease resistance and delayed gland morphogenesis.</title>
        <authorList>
            <person name="Cai Y."/>
            <person name="Cai X."/>
            <person name="Wang Q."/>
            <person name="Wang P."/>
            <person name="Zhang Y."/>
            <person name="Cai C."/>
            <person name="Xu Y."/>
            <person name="Wang K."/>
            <person name="Zhou Z."/>
            <person name="Wang C."/>
            <person name="Geng S."/>
            <person name="Li B."/>
            <person name="Dong Q."/>
            <person name="Hou Y."/>
            <person name="Wang H."/>
            <person name="Ai P."/>
            <person name="Liu Z."/>
            <person name="Yi F."/>
            <person name="Sun M."/>
            <person name="An G."/>
            <person name="Cheng J."/>
            <person name="Zhang Y."/>
            <person name="Shi Q."/>
            <person name="Xie Y."/>
            <person name="Shi X."/>
            <person name="Chang Y."/>
            <person name="Huang F."/>
            <person name="Chen Y."/>
            <person name="Hong S."/>
            <person name="Mi L."/>
            <person name="Sun Q."/>
            <person name="Zhang L."/>
            <person name="Zhou B."/>
            <person name="Peng R."/>
            <person name="Zhang X."/>
            <person name="Liu F."/>
        </authorList>
    </citation>
    <scope>NUCLEOTIDE SEQUENCE [LARGE SCALE GENOMIC DNA]</scope>
    <source>
        <strain evidence="3">cv. PA1801</strain>
    </source>
</reference>
<dbReference type="InterPro" id="IPR026960">
    <property type="entry name" value="RVT-Znf"/>
</dbReference>